<comment type="subcellular location">
    <subcellularLocation>
        <location evidence="1">Cell membrane</location>
        <topology evidence="1">Single-pass membrane protein</topology>
    </subcellularLocation>
</comment>
<keyword evidence="3 7" id="KW-0812">Transmembrane</keyword>
<evidence type="ECO:0000256" key="3">
    <source>
        <dbReference type="ARBA" id="ARBA00022692"/>
    </source>
</evidence>
<evidence type="ECO:0000256" key="1">
    <source>
        <dbReference type="ARBA" id="ARBA00004162"/>
    </source>
</evidence>
<protein>
    <recommendedName>
        <fullName evidence="8">Phage shock protein PspC N-terminal domain-containing protein</fullName>
    </recommendedName>
</protein>
<feature type="compositionally biased region" description="Pro residues" evidence="6">
    <location>
        <begin position="205"/>
        <end position="224"/>
    </location>
</feature>
<evidence type="ECO:0000256" key="4">
    <source>
        <dbReference type="ARBA" id="ARBA00022989"/>
    </source>
</evidence>
<dbReference type="RefSeq" id="WP_204061938.1">
    <property type="nucleotide sequence ID" value="NZ_BOOJ01000002.1"/>
</dbReference>
<dbReference type="Proteomes" id="UP000619788">
    <property type="component" value="Unassembled WGS sequence"/>
</dbReference>
<feature type="transmembrane region" description="Helical" evidence="7">
    <location>
        <begin position="433"/>
        <end position="454"/>
    </location>
</feature>
<feature type="region of interest" description="Disordered" evidence="6">
    <location>
        <begin position="292"/>
        <end position="384"/>
    </location>
</feature>
<dbReference type="GO" id="GO:0005886">
    <property type="term" value="C:plasma membrane"/>
    <property type="evidence" value="ECO:0007669"/>
    <property type="project" value="UniProtKB-SubCell"/>
</dbReference>
<feature type="region of interest" description="Disordered" evidence="6">
    <location>
        <begin position="166"/>
        <end position="265"/>
    </location>
</feature>
<keyword evidence="10" id="KW-1185">Reference proteome</keyword>
<dbReference type="Pfam" id="PF04024">
    <property type="entry name" value="PspC"/>
    <property type="match status" value="1"/>
</dbReference>
<gene>
    <name evidence="9" type="ORF">Psi01_01660</name>
</gene>
<feature type="compositionally biased region" description="Low complexity" evidence="6">
    <location>
        <begin position="249"/>
        <end position="265"/>
    </location>
</feature>
<feature type="compositionally biased region" description="Pro residues" evidence="6">
    <location>
        <begin position="344"/>
        <end position="354"/>
    </location>
</feature>
<evidence type="ECO:0000259" key="8">
    <source>
        <dbReference type="Pfam" id="PF04024"/>
    </source>
</evidence>
<evidence type="ECO:0000256" key="5">
    <source>
        <dbReference type="ARBA" id="ARBA00023136"/>
    </source>
</evidence>
<evidence type="ECO:0000256" key="2">
    <source>
        <dbReference type="ARBA" id="ARBA00022475"/>
    </source>
</evidence>
<reference evidence="9 10" key="1">
    <citation type="submission" date="2021-01" db="EMBL/GenBank/DDBJ databases">
        <title>Whole genome shotgun sequence of Planobispora siamensis NBRC 107568.</title>
        <authorList>
            <person name="Komaki H."/>
            <person name="Tamura T."/>
        </authorList>
    </citation>
    <scope>NUCLEOTIDE SEQUENCE [LARGE SCALE GENOMIC DNA]</scope>
    <source>
        <strain evidence="9 10">NBRC 107568</strain>
    </source>
</reference>
<name>A0A8J3WJ63_9ACTN</name>
<feature type="compositionally biased region" description="Polar residues" evidence="6">
    <location>
        <begin position="1"/>
        <end position="11"/>
    </location>
</feature>
<evidence type="ECO:0000256" key="7">
    <source>
        <dbReference type="SAM" id="Phobius"/>
    </source>
</evidence>
<dbReference type="PANTHER" id="PTHR33885">
    <property type="entry name" value="PHAGE SHOCK PROTEIN C"/>
    <property type="match status" value="1"/>
</dbReference>
<keyword evidence="4 7" id="KW-1133">Transmembrane helix</keyword>
<proteinExistence type="predicted"/>
<evidence type="ECO:0000313" key="9">
    <source>
        <dbReference type="EMBL" id="GIH89536.1"/>
    </source>
</evidence>
<keyword evidence="2" id="KW-1003">Cell membrane</keyword>
<feature type="transmembrane region" description="Helical" evidence="7">
    <location>
        <begin position="56"/>
        <end position="82"/>
    </location>
</feature>
<dbReference type="EMBL" id="BOOJ01000002">
    <property type="protein sequence ID" value="GIH89536.1"/>
    <property type="molecule type" value="Genomic_DNA"/>
</dbReference>
<evidence type="ECO:0000256" key="6">
    <source>
        <dbReference type="SAM" id="MobiDB-lite"/>
    </source>
</evidence>
<dbReference type="InterPro" id="IPR007168">
    <property type="entry name" value="Phageshock_PspC_N"/>
</dbReference>
<feature type="transmembrane region" description="Helical" evidence="7">
    <location>
        <begin position="407"/>
        <end position="427"/>
    </location>
</feature>
<feature type="transmembrane region" description="Helical" evidence="7">
    <location>
        <begin position="461"/>
        <end position="480"/>
    </location>
</feature>
<dbReference type="InterPro" id="IPR052027">
    <property type="entry name" value="PspC"/>
</dbReference>
<feature type="region of interest" description="Disordered" evidence="6">
    <location>
        <begin position="1"/>
        <end position="28"/>
    </location>
</feature>
<feature type="domain" description="Phage shock protein PspC N-terminal" evidence="8">
    <location>
        <begin position="29"/>
        <end position="85"/>
    </location>
</feature>
<organism evidence="9 10">
    <name type="scientific">Planobispora siamensis</name>
    <dbReference type="NCBI Taxonomy" id="936338"/>
    <lineage>
        <taxon>Bacteria</taxon>
        <taxon>Bacillati</taxon>
        <taxon>Actinomycetota</taxon>
        <taxon>Actinomycetes</taxon>
        <taxon>Streptosporangiales</taxon>
        <taxon>Streptosporangiaceae</taxon>
        <taxon>Planobispora</taxon>
    </lineage>
</organism>
<sequence>MTDTGSPQDPASISPDPPSTVATAAGEERRLRRSSEGRILTGVCAGLGRHARVDPVLFRVGFAMLVLASGVGVILYIAAFLLMREPDGAPGHMEQWTRRDFDAETVMALLTGVFAFGLIINLSSGNFGTPSLVVGTVFAVALLTAHARGVDLLALARTLPERLRNARRTGPAAASRPVAGHPEQGPTGFPPPPHAAYPPLAGPDAPSPPTAPYLPPPPAPPGPARPDADSPIAASSGPVPPDSARPDADSPIAASSGPASPGVDSRLTAAERDLAERTRLVNEAISAAHARMAAARDRLATRPPAGPADGGPQAPPTEPGHGGPQAPAEPGFGPHNPYQGSPAGPHPGPGPRPRLTPSFDSSGEPFAPYGPYRPLDPRRGPSPQILYDLAEYGRRMAPPPRPKQPRAFVGTITIFLAMIIGGIIMAVQSASGSINMTVAGSAMLITIGGGLLVATWFGRGAALVAAGTAVALFLIAGSAMSDVPKKFGSYDWAPATTSEIAGTYTVGVGEGTLDLGDLTFAPGSRTVIEASVSVGQITVILPPTVRAEVTGYAKLGDVEIDHSVQGGADVRHEKVLEPEVTPKGEVATIVLTVKAGVGDVEVTRAA</sequence>
<dbReference type="AlphaFoldDB" id="A0A8J3WJ63"/>
<accession>A0A8J3WJ63</accession>
<keyword evidence="5 7" id="KW-0472">Membrane</keyword>
<evidence type="ECO:0000313" key="10">
    <source>
        <dbReference type="Proteomes" id="UP000619788"/>
    </source>
</evidence>
<feature type="transmembrane region" description="Helical" evidence="7">
    <location>
        <begin position="103"/>
        <end position="120"/>
    </location>
</feature>
<feature type="transmembrane region" description="Helical" evidence="7">
    <location>
        <begin position="132"/>
        <end position="155"/>
    </location>
</feature>
<dbReference type="PANTHER" id="PTHR33885:SF3">
    <property type="entry name" value="PHAGE SHOCK PROTEIN C"/>
    <property type="match status" value="1"/>
</dbReference>
<comment type="caution">
    <text evidence="9">The sequence shown here is derived from an EMBL/GenBank/DDBJ whole genome shotgun (WGS) entry which is preliminary data.</text>
</comment>